<reference evidence="3 4" key="1">
    <citation type="submission" date="2023-06" db="EMBL/GenBank/DDBJ databases">
        <title>Pelomonas sp. PFR6 16S ribosomal RNA gene Genome sequencing and assembly.</title>
        <authorList>
            <person name="Woo H."/>
        </authorList>
    </citation>
    <scope>NUCLEOTIDE SEQUENCE [LARGE SCALE GENOMIC DNA]</scope>
    <source>
        <strain evidence="3 4">PFR6</strain>
    </source>
</reference>
<protein>
    <submittedName>
        <fullName evidence="3">SDR family oxidoreductase</fullName>
    </submittedName>
</protein>
<name>A0ABT8DTK9_9BURK</name>
<dbReference type="InterPro" id="IPR001509">
    <property type="entry name" value="Epimerase_deHydtase"/>
</dbReference>
<feature type="transmembrane region" description="Helical" evidence="1">
    <location>
        <begin position="306"/>
        <end position="330"/>
    </location>
</feature>
<dbReference type="Gene3D" id="3.40.50.720">
    <property type="entry name" value="NAD(P)-binding Rossmann-like Domain"/>
    <property type="match status" value="1"/>
</dbReference>
<organism evidence="3 4">
    <name type="scientific">Roseateles violae</name>
    <dbReference type="NCBI Taxonomy" id="3058042"/>
    <lineage>
        <taxon>Bacteria</taxon>
        <taxon>Pseudomonadati</taxon>
        <taxon>Pseudomonadota</taxon>
        <taxon>Betaproteobacteria</taxon>
        <taxon>Burkholderiales</taxon>
        <taxon>Sphaerotilaceae</taxon>
        <taxon>Roseateles</taxon>
    </lineage>
</organism>
<gene>
    <name evidence="3" type="ORF">QWJ38_14660</name>
</gene>
<evidence type="ECO:0000313" key="3">
    <source>
        <dbReference type="EMBL" id="MDN3921532.1"/>
    </source>
</evidence>
<feature type="transmembrane region" description="Helical" evidence="1">
    <location>
        <begin position="351"/>
        <end position="369"/>
    </location>
</feature>
<feature type="domain" description="NAD-dependent epimerase/dehydratase" evidence="2">
    <location>
        <begin position="3"/>
        <end position="203"/>
    </location>
</feature>
<dbReference type="PANTHER" id="PTHR12126">
    <property type="entry name" value="NADH-UBIQUINONE OXIDOREDUCTASE 39 KDA SUBUNIT-RELATED"/>
    <property type="match status" value="1"/>
</dbReference>
<accession>A0ABT8DTK9</accession>
<dbReference type="Proteomes" id="UP001228044">
    <property type="component" value="Unassembled WGS sequence"/>
</dbReference>
<keyword evidence="1" id="KW-0812">Transmembrane</keyword>
<comment type="caution">
    <text evidence="3">The sequence shown here is derived from an EMBL/GenBank/DDBJ whole genome shotgun (WGS) entry which is preliminary data.</text>
</comment>
<dbReference type="InterPro" id="IPR051207">
    <property type="entry name" value="ComplexI_NDUFA9_subunit"/>
</dbReference>
<dbReference type="InterPro" id="IPR025695">
    <property type="entry name" value="DoxX-like"/>
</dbReference>
<keyword evidence="4" id="KW-1185">Reference proteome</keyword>
<evidence type="ECO:0000259" key="2">
    <source>
        <dbReference type="Pfam" id="PF01370"/>
    </source>
</evidence>
<evidence type="ECO:0000313" key="4">
    <source>
        <dbReference type="Proteomes" id="UP001228044"/>
    </source>
</evidence>
<feature type="transmembrane region" description="Helical" evidence="1">
    <location>
        <begin position="375"/>
        <end position="393"/>
    </location>
</feature>
<keyword evidence="1" id="KW-0472">Membrane</keyword>
<dbReference type="EMBL" id="JAUHHC010000004">
    <property type="protein sequence ID" value="MDN3921532.1"/>
    <property type="molecule type" value="Genomic_DNA"/>
</dbReference>
<sequence>MVVLLTGATGFLGSHLLSALLAARHQVVCVVRRPSEGDAAEGVRYLPGDFARDHAAADWLPRLDGVDAVINAVGILREQGAQRFEALHLRAPSALFQACAQAGVQRVLQISALGADEQAASAYHLSKKAADELLLSLPLPSVAVIQPSLLYGPGGGSARLFSLLASLPICPLPGQGRQQLQPLHIDDAVEAILALLARPAAGGRIALVGPVPLALRDFLAALRAALGLGRPRFLPLPERLMAVAARVGDRWPASLFDSDSWQMLQRGNTADAAATSALLGRPPRAPARFIAERDAAAQRSLALLSWLLPLLRLAMALVWIVTGIVSLGVYPIPAGLALLDRAGVPPALAPAMLFGAALLDIALGIASLMPGPRRWLWIAQAALILFYTAVISLRLPEYWAHPYGPMLKNLPMLVALWLLHALEPPPARRRGSAR</sequence>
<dbReference type="RefSeq" id="WP_290359855.1">
    <property type="nucleotide sequence ID" value="NZ_JAUHHC010000004.1"/>
</dbReference>
<dbReference type="PANTHER" id="PTHR12126:SF11">
    <property type="entry name" value="NADH DEHYDROGENASE [UBIQUINONE] 1 ALPHA SUBCOMPLEX SUBUNIT 9, MITOCHONDRIAL"/>
    <property type="match status" value="1"/>
</dbReference>
<dbReference type="SUPFAM" id="SSF51735">
    <property type="entry name" value="NAD(P)-binding Rossmann-fold domains"/>
    <property type="match status" value="1"/>
</dbReference>
<proteinExistence type="predicted"/>
<dbReference type="Pfam" id="PF13781">
    <property type="entry name" value="DoxX_3"/>
    <property type="match status" value="1"/>
</dbReference>
<dbReference type="InterPro" id="IPR036291">
    <property type="entry name" value="NAD(P)-bd_dom_sf"/>
</dbReference>
<dbReference type="Pfam" id="PF01370">
    <property type="entry name" value="Epimerase"/>
    <property type="match status" value="1"/>
</dbReference>
<evidence type="ECO:0000256" key="1">
    <source>
        <dbReference type="SAM" id="Phobius"/>
    </source>
</evidence>
<keyword evidence="1" id="KW-1133">Transmembrane helix</keyword>